<keyword evidence="5 11" id="KW-0547">Nucleotide-binding</keyword>
<feature type="binding site" evidence="11">
    <location>
        <position position="50"/>
    </location>
    <ligand>
        <name>ATP</name>
        <dbReference type="ChEBI" id="CHEBI:30616"/>
    </ligand>
</feature>
<dbReference type="GO" id="GO:0035556">
    <property type="term" value="P:intracellular signal transduction"/>
    <property type="evidence" value="ECO:0007669"/>
    <property type="project" value="TreeGrafter"/>
</dbReference>
<evidence type="ECO:0000256" key="2">
    <source>
        <dbReference type="ARBA" id="ARBA00012513"/>
    </source>
</evidence>
<dbReference type="Pfam" id="PF02149">
    <property type="entry name" value="KA1"/>
    <property type="match status" value="1"/>
</dbReference>
<dbReference type="Pfam" id="PF00069">
    <property type="entry name" value="Pkinase"/>
    <property type="match status" value="1"/>
</dbReference>
<evidence type="ECO:0000256" key="1">
    <source>
        <dbReference type="ARBA" id="ARBA00006234"/>
    </source>
</evidence>
<dbReference type="GO" id="GO:0005524">
    <property type="term" value="F:ATP binding"/>
    <property type="evidence" value="ECO:0007669"/>
    <property type="project" value="UniProtKB-UniRule"/>
</dbReference>
<dbReference type="CDD" id="cd12122">
    <property type="entry name" value="AMPKA_C"/>
    <property type="match status" value="1"/>
</dbReference>
<dbReference type="InterPro" id="IPR000719">
    <property type="entry name" value="Prot_kinase_dom"/>
</dbReference>
<evidence type="ECO:0000256" key="4">
    <source>
        <dbReference type="ARBA" id="ARBA00022679"/>
    </source>
</evidence>
<dbReference type="Proteomes" id="UP000242715">
    <property type="component" value="Unassembled WGS sequence"/>
</dbReference>
<feature type="domain" description="KA1" evidence="14">
    <location>
        <begin position="361"/>
        <end position="409"/>
    </location>
</feature>
<protein>
    <recommendedName>
        <fullName evidence="2">non-specific serine/threonine protein kinase</fullName>
        <ecNumber evidence="2">2.7.11.1</ecNumber>
    </recommendedName>
</protein>
<dbReference type="InterPro" id="IPR008271">
    <property type="entry name" value="Ser/Thr_kinase_AS"/>
</dbReference>
<comment type="catalytic activity">
    <reaction evidence="9">
        <text>L-seryl-[protein] + ATP = O-phospho-L-seryl-[protein] + ADP + H(+)</text>
        <dbReference type="Rhea" id="RHEA:17989"/>
        <dbReference type="Rhea" id="RHEA-COMP:9863"/>
        <dbReference type="Rhea" id="RHEA-COMP:11604"/>
        <dbReference type="ChEBI" id="CHEBI:15378"/>
        <dbReference type="ChEBI" id="CHEBI:29999"/>
        <dbReference type="ChEBI" id="CHEBI:30616"/>
        <dbReference type="ChEBI" id="CHEBI:83421"/>
        <dbReference type="ChEBI" id="CHEBI:456216"/>
        <dbReference type="EC" id="2.7.11.1"/>
    </reaction>
</comment>
<evidence type="ECO:0000313" key="16">
    <source>
        <dbReference type="Proteomes" id="UP000242715"/>
    </source>
</evidence>
<dbReference type="PANTHER" id="PTHR24346">
    <property type="entry name" value="MAP/MICROTUBULE AFFINITY-REGULATING KINASE"/>
    <property type="match status" value="1"/>
</dbReference>
<proteinExistence type="inferred from homology"/>
<comment type="function">
    <text evidence="10">CIPK serine-threonine protein kinases interact with CBL proteins. Binding of a CBL protein to the regulatory NAF domain of CIPK protein lead to the activation of the kinase in a calcium-dependent manner.</text>
</comment>
<dbReference type="PROSITE" id="PS00108">
    <property type="entry name" value="PROTEIN_KINASE_ST"/>
    <property type="match status" value="1"/>
</dbReference>
<dbReference type="PROSITE" id="PS50032">
    <property type="entry name" value="KA1"/>
    <property type="match status" value="1"/>
</dbReference>
<evidence type="ECO:0000256" key="5">
    <source>
        <dbReference type="ARBA" id="ARBA00022741"/>
    </source>
</evidence>
<dbReference type="GO" id="GO:0004674">
    <property type="term" value="F:protein serine/threonine kinase activity"/>
    <property type="evidence" value="ECO:0007669"/>
    <property type="project" value="UniProtKB-KW"/>
</dbReference>
<evidence type="ECO:0000256" key="9">
    <source>
        <dbReference type="ARBA" id="ARBA00048679"/>
    </source>
</evidence>
<evidence type="ECO:0000259" key="13">
    <source>
        <dbReference type="PROSITE" id="PS50011"/>
    </source>
</evidence>
<dbReference type="SUPFAM" id="SSF103243">
    <property type="entry name" value="KA1-like"/>
    <property type="match status" value="1"/>
</dbReference>
<keyword evidence="6" id="KW-0418">Kinase</keyword>
<dbReference type="Gene3D" id="1.10.510.10">
    <property type="entry name" value="Transferase(Phosphotransferase) domain 1"/>
    <property type="match status" value="1"/>
</dbReference>
<dbReference type="EMBL" id="DF973182">
    <property type="protein sequence ID" value="GAU18339.1"/>
    <property type="molecule type" value="Genomic_DNA"/>
</dbReference>
<keyword evidence="7 11" id="KW-0067">ATP-binding</keyword>
<keyword evidence="16" id="KW-1185">Reference proteome</keyword>
<keyword evidence="4" id="KW-0808">Transferase</keyword>
<evidence type="ECO:0000256" key="11">
    <source>
        <dbReference type="PROSITE-ProRule" id="PRU10141"/>
    </source>
</evidence>
<evidence type="ECO:0000256" key="8">
    <source>
        <dbReference type="ARBA" id="ARBA00047899"/>
    </source>
</evidence>
<dbReference type="InterPro" id="IPR028375">
    <property type="entry name" value="KA1/Ssp2_C"/>
</dbReference>
<evidence type="ECO:0000256" key="7">
    <source>
        <dbReference type="ARBA" id="ARBA00022840"/>
    </source>
</evidence>
<dbReference type="InterPro" id="IPR001772">
    <property type="entry name" value="KA1_dom"/>
</dbReference>
<dbReference type="PROSITE" id="PS00107">
    <property type="entry name" value="PROTEIN_KINASE_ATP"/>
    <property type="match status" value="1"/>
</dbReference>
<feature type="domain" description="Protein kinase" evidence="13">
    <location>
        <begin position="21"/>
        <end position="272"/>
    </location>
</feature>
<evidence type="ECO:0000256" key="6">
    <source>
        <dbReference type="ARBA" id="ARBA00022777"/>
    </source>
</evidence>
<dbReference type="GO" id="GO:0106310">
    <property type="term" value="F:protein serine kinase activity"/>
    <property type="evidence" value="ECO:0007669"/>
    <property type="project" value="RHEA"/>
</dbReference>
<name>A0A2Z6LKK4_TRISU</name>
<dbReference type="PROSITE" id="PS50011">
    <property type="entry name" value="PROTEIN_KINASE_DOM"/>
    <property type="match status" value="1"/>
</dbReference>
<evidence type="ECO:0000256" key="10">
    <source>
        <dbReference type="ARBA" id="ARBA00058225"/>
    </source>
</evidence>
<accession>A0A2Z6LKK4</accession>
<evidence type="ECO:0000256" key="12">
    <source>
        <dbReference type="RuleBase" id="RU000304"/>
    </source>
</evidence>
<dbReference type="Gene3D" id="3.30.310.80">
    <property type="entry name" value="Kinase associated domain 1, KA1"/>
    <property type="match status" value="1"/>
</dbReference>
<dbReference type="AlphaFoldDB" id="A0A2Z6LKK4"/>
<dbReference type="OrthoDB" id="193931at2759"/>
<dbReference type="PANTHER" id="PTHR24346:SF82">
    <property type="entry name" value="KP78A-RELATED"/>
    <property type="match status" value="1"/>
</dbReference>
<dbReference type="SUPFAM" id="SSF56112">
    <property type="entry name" value="Protein kinase-like (PK-like)"/>
    <property type="match status" value="1"/>
</dbReference>
<dbReference type="FunFam" id="3.30.200.20:FF:000042">
    <property type="entry name" value="Aurora kinase A"/>
    <property type="match status" value="1"/>
</dbReference>
<evidence type="ECO:0000256" key="3">
    <source>
        <dbReference type="ARBA" id="ARBA00022527"/>
    </source>
</evidence>
<sequence>MDGPAGHGCSSSRNSLPQRYRLLDQTLGDGSFGKVELAENVRTGDKVAIKMLCRSKIKEKHTEENVKREIEILRRLKHPYIIELYDVIETQTHICLVMEYVKSGDLYNYLIVRHHLQENKARRFFQQIIFGVQYCHRYMVVHRDLKPENILLDSEYNVKITDFGLSNIMRDGNLLKTSCGSPNYAAPEVHSGRLYGPEVDVWSCGIILYALLCGNFAFEDKNLSNLTKKIKEGIYILPRHLSPGARDLIPKMLEPDPMRRITIPEICQHPWFQHTMQQVMKLPVERKWTLGLQSRAHPGVIMNEALIALQELKVYWKKIGDYNMECMWAHGFPGHHQGTMNNVVHNNHYSIDDSSIIENMTVSNSNAVKFELQLYRTQEAKYLLDLKRVHGPEILFLDLCDAFFSRLRVI</sequence>
<evidence type="ECO:0000313" key="15">
    <source>
        <dbReference type="EMBL" id="GAU18339.1"/>
    </source>
</evidence>
<evidence type="ECO:0000259" key="14">
    <source>
        <dbReference type="PROSITE" id="PS50032"/>
    </source>
</evidence>
<dbReference type="EC" id="2.7.11.1" evidence="2"/>
<reference evidence="16" key="1">
    <citation type="journal article" date="2017" name="Front. Plant Sci.">
        <title>Climate Clever Clovers: New Paradigm to Reduce the Environmental Footprint of Ruminants by Breeding Low Methanogenic Forages Utilizing Haplotype Variation.</title>
        <authorList>
            <person name="Kaur P."/>
            <person name="Appels R."/>
            <person name="Bayer P.E."/>
            <person name="Keeble-Gagnere G."/>
            <person name="Wang J."/>
            <person name="Hirakawa H."/>
            <person name="Shirasawa K."/>
            <person name="Vercoe P."/>
            <person name="Stefanova K."/>
            <person name="Durmic Z."/>
            <person name="Nichols P."/>
            <person name="Revell C."/>
            <person name="Isobe S.N."/>
            <person name="Edwards D."/>
            <person name="Erskine W."/>
        </authorList>
    </citation>
    <scope>NUCLEOTIDE SEQUENCE [LARGE SCALE GENOMIC DNA]</scope>
    <source>
        <strain evidence="16">cv. Daliak</strain>
    </source>
</reference>
<dbReference type="FunFam" id="1.10.510.10:FF:000571">
    <property type="entry name" value="Maternal embryonic leucine zipper kinase"/>
    <property type="match status" value="1"/>
</dbReference>
<organism evidence="15 16">
    <name type="scientific">Trifolium subterraneum</name>
    <name type="common">Subterranean clover</name>
    <dbReference type="NCBI Taxonomy" id="3900"/>
    <lineage>
        <taxon>Eukaryota</taxon>
        <taxon>Viridiplantae</taxon>
        <taxon>Streptophyta</taxon>
        <taxon>Embryophyta</taxon>
        <taxon>Tracheophyta</taxon>
        <taxon>Spermatophyta</taxon>
        <taxon>Magnoliopsida</taxon>
        <taxon>eudicotyledons</taxon>
        <taxon>Gunneridae</taxon>
        <taxon>Pentapetalae</taxon>
        <taxon>rosids</taxon>
        <taxon>fabids</taxon>
        <taxon>Fabales</taxon>
        <taxon>Fabaceae</taxon>
        <taxon>Papilionoideae</taxon>
        <taxon>50 kb inversion clade</taxon>
        <taxon>NPAAA clade</taxon>
        <taxon>Hologalegina</taxon>
        <taxon>IRL clade</taxon>
        <taxon>Trifolieae</taxon>
        <taxon>Trifolium</taxon>
    </lineage>
</organism>
<dbReference type="GO" id="GO:0005737">
    <property type="term" value="C:cytoplasm"/>
    <property type="evidence" value="ECO:0007669"/>
    <property type="project" value="TreeGrafter"/>
</dbReference>
<dbReference type="SMART" id="SM00220">
    <property type="entry name" value="S_TKc"/>
    <property type="match status" value="1"/>
</dbReference>
<gene>
    <name evidence="15" type="ORF">TSUD_202280</name>
</gene>
<dbReference type="InterPro" id="IPR011009">
    <property type="entry name" value="Kinase-like_dom_sf"/>
</dbReference>
<keyword evidence="3 12" id="KW-0723">Serine/threonine-protein kinase</keyword>
<dbReference type="Gene3D" id="3.30.200.20">
    <property type="entry name" value="Phosphorylase Kinase, domain 1"/>
    <property type="match status" value="1"/>
</dbReference>
<dbReference type="InterPro" id="IPR017441">
    <property type="entry name" value="Protein_kinase_ATP_BS"/>
</dbReference>
<comment type="similarity">
    <text evidence="1">Belongs to the protein kinase superfamily. CAMK Ser/Thr protein kinase family. SNF1 subfamily.</text>
</comment>
<comment type="catalytic activity">
    <reaction evidence="8">
        <text>L-threonyl-[protein] + ATP = O-phospho-L-threonyl-[protein] + ADP + H(+)</text>
        <dbReference type="Rhea" id="RHEA:46608"/>
        <dbReference type="Rhea" id="RHEA-COMP:11060"/>
        <dbReference type="Rhea" id="RHEA-COMP:11605"/>
        <dbReference type="ChEBI" id="CHEBI:15378"/>
        <dbReference type="ChEBI" id="CHEBI:30013"/>
        <dbReference type="ChEBI" id="CHEBI:30616"/>
        <dbReference type="ChEBI" id="CHEBI:61977"/>
        <dbReference type="ChEBI" id="CHEBI:456216"/>
        <dbReference type="EC" id="2.7.11.1"/>
    </reaction>
</comment>